<sequence>MIGRNPSLSPDRPYLVLTEPEPDGHGSLANVLTVFLTASECPIGCAMCDLWQNTLDRPTPDGAITRQITDAIHAHPIASPPAEQSNWIKLYNSGNFFDPRSIPVAEYPSIADRLTPFDRVIVENHPRFGKERLRTFRDRIDAPLEVAVGLETVQPRWLNRLGKQMSRDDFDSYAAWLDDQNVGLRVFLILGVPGISATEAIRWTRLSVRHAIRCGARHVSLIPARSGHGWNGQADRLPPFTTDQLAGVLSASIDDADGKSCVTMDLWDLDASDAAVTAMQQMNLTQQNTGRPEKIQLPPSPRTLDR</sequence>
<name>A0A517NHF6_9BACT</name>
<proteinExistence type="predicted"/>
<dbReference type="AlphaFoldDB" id="A0A517NHF6"/>
<feature type="region of interest" description="Disordered" evidence="1">
    <location>
        <begin position="286"/>
        <end position="306"/>
    </location>
</feature>
<evidence type="ECO:0000313" key="2">
    <source>
        <dbReference type="EMBL" id="QDT06569.1"/>
    </source>
</evidence>
<dbReference type="EMBL" id="CP036525">
    <property type="protein sequence ID" value="QDT06569.1"/>
    <property type="molecule type" value="Genomic_DNA"/>
</dbReference>
<gene>
    <name evidence="2" type="ORF">K227x_49790</name>
</gene>
<evidence type="ECO:0000256" key="1">
    <source>
        <dbReference type="SAM" id="MobiDB-lite"/>
    </source>
</evidence>
<dbReference type="KEGG" id="rlc:K227x_49790"/>
<dbReference type="Proteomes" id="UP000318538">
    <property type="component" value="Chromosome"/>
</dbReference>
<accession>A0A517NHF6</accession>
<keyword evidence="3" id="KW-1185">Reference proteome</keyword>
<dbReference type="OrthoDB" id="273870at2"/>
<protein>
    <recommendedName>
        <fullName evidence="4">Elp3/MiaA/NifB-like radical SAM core domain-containing protein</fullName>
    </recommendedName>
</protein>
<evidence type="ECO:0008006" key="4">
    <source>
        <dbReference type="Google" id="ProtNLM"/>
    </source>
</evidence>
<organism evidence="2 3">
    <name type="scientific">Rubripirellula lacrimiformis</name>
    <dbReference type="NCBI Taxonomy" id="1930273"/>
    <lineage>
        <taxon>Bacteria</taxon>
        <taxon>Pseudomonadati</taxon>
        <taxon>Planctomycetota</taxon>
        <taxon>Planctomycetia</taxon>
        <taxon>Pirellulales</taxon>
        <taxon>Pirellulaceae</taxon>
        <taxon>Rubripirellula</taxon>
    </lineage>
</organism>
<dbReference type="RefSeq" id="WP_145173364.1">
    <property type="nucleotide sequence ID" value="NZ_CP036525.1"/>
</dbReference>
<evidence type="ECO:0000313" key="3">
    <source>
        <dbReference type="Proteomes" id="UP000318538"/>
    </source>
</evidence>
<reference evidence="2 3" key="1">
    <citation type="submission" date="2019-02" db="EMBL/GenBank/DDBJ databases">
        <title>Deep-cultivation of Planctomycetes and their phenomic and genomic characterization uncovers novel biology.</title>
        <authorList>
            <person name="Wiegand S."/>
            <person name="Jogler M."/>
            <person name="Boedeker C."/>
            <person name="Pinto D."/>
            <person name="Vollmers J."/>
            <person name="Rivas-Marin E."/>
            <person name="Kohn T."/>
            <person name="Peeters S.H."/>
            <person name="Heuer A."/>
            <person name="Rast P."/>
            <person name="Oberbeckmann S."/>
            <person name="Bunk B."/>
            <person name="Jeske O."/>
            <person name="Meyerdierks A."/>
            <person name="Storesund J.E."/>
            <person name="Kallscheuer N."/>
            <person name="Luecker S."/>
            <person name="Lage O.M."/>
            <person name="Pohl T."/>
            <person name="Merkel B.J."/>
            <person name="Hornburger P."/>
            <person name="Mueller R.-W."/>
            <person name="Bruemmer F."/>
            <person name="Labrenz M."/>
            <person name="Spormann A.M."/>
            <person name="Op den Camp H."/>
            <person name="Overmann J."/>
            <person name="Amann R."/>
            <person name="Jetten M.S.M."/>
            <person name="Mascher T."/>
            <person name="Medema M.H."/>
            <person name="Devos D.P."/>
            <person name="Kaster A.-K."/>
            <person name="Ovreas L."/>
            <person name="Rohde M."/>
            <person name="Galperin M.Y."/>
            <person name="Jogler C."/>
        </authorList>
    </citation>
    <scope>NUCLEOTIDE SEQUENCE [LARGE SCALE GENOMIC DNA]</scope>
    <source>
        <strain evidence="2 3">K22_7</strain>
    </source>
</reference>